<dbReference type="AlphaFoldDB" id="A0A8J4E658"/>
<organism evidence="2 3">
    <name type="scientific">Virgisporangium aurantiacum</name>
    <dbReference type="NCBI Taxonomy" id="175570"/>
    <lineage>
        <taxon>Bacteria</taxon>
        <taxon>Bacillati</taxon>
        <taxon>Actinomycetota</taxon>
        <taxon>Actinomycetes</taxon>
        <taxon>Micromonosporales</taxon>
        <taxon>Micromonosporaceae</taxon>
        <taxon>Virgisporangium</taxon>
    </lineage>
</organism>
<reference evidence="2" key="1">
    <citation type="submission" date="2021-01" db="EMBL/GenBank/DDBJ databases">
        <title>Whole genome shotgun sequence of Virgisporangium aurantiacum NBRC 16421.</title>
        <authorList>
            <person name="Komaki H."/>
            <person name="Tamura T."/>
        </authorList>
    </citation>
    <scope>NUCLEOTIDE SEQUENCE</scope>
    <source>
        <strain evidence="2">NBRC 16421</strain>
    </source>
</reference>
<dbReference type="Proteomes" id="UP000612585">
    <property type="component" value="Unassembled WGS sequence"/>
</dbReference>
<comment type="caution">
    <text evidence="2">The sequence shown here is derived from an EMBL/GenBank/DDBJ whole genome shotgun (WGS) entry which is preliminary data.</text>
</comment>
<dbReference type="SUPFAM" id="SSF56112">
    <property type="entry name" value="Protein kinase-like (PK-like)"/>
    <property type="match status" value="1"/>
</dbReference>
<dbReference type="Gene3D" id="1.20.58.840">
    <property type="match status" value="1"/>
</dbReference>
<feature type="domain" description="Aminoglycoside phosphotransferase" evidence="1">
    <location>
        <begin position="24"/>
        <end position="234"/>
    </location>
</feature>
<evidence type="ECO:0000313" key="3">
    <source>
        <dbReference type="Proteomes" id="UP000612585"/>
    </source>
</evidence>
<dbReference type="InterPro" id="IPR002575">
    <property type="entry name" value="Aminoglycoside_PTrfase"/>
</dbReference>
<keyword evidence="3" id="KW-1185">Reference proteome</keyword>
<sequence>MSQGWGIEATGVRRRTGGLDPNASTYELTAGDGGRYFVKLRSVPTSVAVPQYLHRNGIAAVVAPIGAPFTTDGGTQVLLYPFVDGTDCWATGFSDEQYEAYGRILAAVHAAGAPPDVPAETFDPPSIGLLRSLDERVAADDELSELWRAHDRLIRSLLERAEELRAAAGGTERVLCHADIHTGNVLAGADGSLSIVDWDAPVLAPRERDLMFLLAGPWGEQPVTEHRKALFHKGYGRYEVHRPTLDYYHVERIVDDLGQFALSVLDPATDEETRRTALYWLRRNLGETVAHPA</sequence>
<dbReference type="InterPro" id="IPR011009">
    <property type="entry name" value="Kinase-like_dom_sf"/>
</dbReference>
<gene>
    <name evidence="2" type="ORF">Vau01_103900</name>
</gene>
<dbReference type="EMBL" id="BOPG01000084">
    <property type="protein sequence ID" value="GIJ62874.1"/>
    <property type="molecule type" value="Genomic_DNA"/>
</dbReference>
<evidence type="ECO:0000313" key="2">
    <source>
        <dbReference type="EMBL" id="GIJ62874.1"/>
    </source>
</evidence>
<proteinExistence type="predicted"/>
<dbReference type="Gene3D" id="1.10.510.10">
    <property type="entry name" value="Transferase(Phosphotransferase) domain 1"/>
    <property type="match status" value="1"/>
</dbReference>
<accession>A0A8J4E658</accession>
<evidence type="ECO:0000259" key="1">
    <source>
        <dbReference type="Pfam" id="PF01636"/>
    </source>
</evidence>
<name>A0A8J4E658_9ACTN</name>
<protein>
    <submittedName>
        <fullName evidence="2">Spectinomycin phosphotransferase</fullName>
    </submittedName>
</protein>
<dbReference type="Pfam" id="PF01636">
    <property type="entry name" value="APH"/>
    <property type="match status" value="1"/>
</dbReference>
<dbReference type="Gene3D" id="3.30.200.20">
    <property type="entry name" value="Phosphorylase Kinase, domain 1"/>
    <property type="match status" value="1"/>
</dbReference>